<reference evidence="1" key="1">
    <citation type="journal article" date="2018" name="Genome Biol.">
        <title>SKESA: strategic k-mer extension for scrupulous assemblies.</title>
        <authorList>
            <person name="Souvorov A."/>
            <person name="Agarwala R."/>
            <person name="Lipman D.J."/>
        </authorList>
    </citation>
    <scope>NUCLEOTIDE SEQUENCE</scope>
    <source>
        <strain evidence="1">MA.CK_98/00011163</strain>
    </source>
</reference>
<evidence type="ECO:0000313" key="1">
    <source>
        <dbReference type="EMBL" id="HAF4699812.1"/>
    </source>
</evidence>
<comment type="caution">
    <text evidence="1">The sequence shown here is derived from an EMBL/GenBank/DDBJ whole genome shotgun (WGS) entry which is preliminary data.</text>
</comment>
<dbReference type="AlphaFoldDB" id="A0A747SW37"/>
<proteinExistence type="predicted"/>
<name>A0A747SW37_SALER</name>
<gene>
    <name evidence="1" type="ORF">G8O00_003254</name>
</gene>
<dbReference type="EMBL" id="DAAVHS010000008">
    <property type="protein sequence ID" value="HAF4699812.1"/>
    <property type="molecule type" value="Genomic_DNA"/>
</dbReference>
<accession>A0A747SW37</accession>
<organism evidence="1">
    <name type="scientific">Salmonella enterica</name>
    <name type="common">Salmonella choleraesuis</name>
    <dbReference type="NCBI Taxonomy" id="28901"/>
    <lineage>
        <taxon>Bacteria</taxon>
        <taxon>Pseudomonadati</taxon>
        <taxon>Pseudomonadota</taxon>
        <taxon>Gammaproteobacteria</taxon>
        <taxon>Enterobacterales</taxon>
        <taxon>Enterobacteriaceae</taxon>
        <taxon>Salmonella</taxon>
    </lineage>
</organism>
<sequence length="102" mass="11318">MKELRFYGASDDLFECEGAIREEIGCFNKPGIYHLKSAEGEMQVVGYYLDSGLWSVGISQIAEDVPLPTWPASYSVHERGYSALLTICVPDDIALVIPDDED</sequence>
<protein>
    <submittedName>
        <fullName evidence="1">Uncharacterized protein</fullName>
    </submittedName>
</protein>
<reference evidence="1" key="2">
    <citation type="submission" date="2020-02" db="EMBL/GenBank/DDBJ databases">
        <authorList>
            <consortium name="NCBI Pathogen Detection Project"/>
        </authorList>
    </citation>
    <scope>NUCLEOTIDE SEQUENCE</scope>
    <source>
        <strain evidence="1">MA.CK_98/00011163</strain>
    </source>
</reference>